<accession>A0A9W7CKG0</accession>
<reference evidence="5" key="1">
    <citation type="submission" date="2022-07" db="EMBL/GenBank/DDBJ databases">
        <title>Genome analysis of Parmales, a sister group of diatoms, reveals the evolutionary specialization of diatoms from phago-mixotrophs to photoautotrophs.</title>
        <authorList>
            <person name="Ban H."/>
            <person name="Sato S."/>
            <person name="Yoshikawa S."/>
            <person name="Kazumasa Y."/>
            <person name="Nakamura Y."/>
            <person name="Ichinomiya M."/>
            <person name="Saitoh K."/>
            <person name="Sato N."/>
            <person name="Blanc-Mathieu R."/>
            <person name="Endo H."/>
            <person name="Kuwata A."/>
            <person name="Ogata H."/>
        </authorList>
    </citation>
    <scope>NUCLEOTIDE SEQUENCE</scope>
</reference>
<dbReference type="PROSITE" id="PS01159">
    <property type="entry name" value="WW_DOMAIN_1"/>
    <property type="match status" value="1"/>
</dbReference>
<dbReference type="SUPFAM" id="SSF49562">
    <property type="entry name" value="C2 domain (Calcium/lipid-binding domain, CaLB)"/>
    <property type="match status" value="1"/>
</dbReference>
<dbReference type="SMART" id="SM00165">
    <property type="entry name" value="UBA"/>
    <property type="match status" value="1"/>
</dbReference>
<proteinExistence type="predicted"/>
<gene>
    <name evidence="5" type="ORF">TrRE_jg5463</name>
</gene>
<feature type="region of interest" description="Disordered" evidence="1">
    <location>
        <begin position="178"/>
        <end position="215"/>
    </location>
</feature>
<dbReference type="SUPFAM" id="SSF51045">
    <property type="entry name" value="WW domain"/>
    <property type="match status" value="1"/>
</dbReference>
<keyword evidence="6" id="KW-1185">Reference proteome</keyword>
<protein>
    <submittedName>
        <fullName evidence="5">Uncharacterized protein</fullName>
    </submittedName>
</protein>
<dbReference type="Proteomes" id="UP001165082">
    <property type="component" value="Unassembled WGS sequence"/>
</dbReference>
<dbReference type="Pfam" id="PF00627">
    <property type="entry name" value="UBA"/>
    <property type="match status" value="1"/>
</dbReference>
<feature type="compositionally biased region" description="Low complexity" evidence="1">
    <location>
        <begin position="253"/>
        <end position="264"/>
    </location>
</feature>
<feature type="domain" description="WW" evidence="3">
    <location>
        <begin position="384"/>
        <end position="418"/>
    </location>
</feature>
<comment type="caution">
    <text evidence="5">The sequence shown here is derived from an EMBL/GenBank/DDBJ whole genome shotgun (WGS) entry which is preliminary data.</text>
</comment>
<feature type="region of interest" description="Disordered" evidence="1">
    <location>
        <begin position="253"/>
        <end position="279"/>
    </location>
</feature>
<sequence>MLFVHVSGARELKSTSTFGSQSPYCKLVVAGKKQKTEPDKGGGRNPQWRNDFDIFVPRTLAGQFLFVEVKVKKSFGNESLGTGKVKATSVPNFNTNVSIPIYDTSGRQCGVVETIMRFEDRGGHMGPSSAPAQAMPVAAVPVARGAPSQIPTAGVQRQRSLQQLGHGLASAAMNSDGLLDLRRPSQPSQNLLDLRNPRSAPRPPAPAAPAGTPPHIPVYSYQATAPATPSSAPVFVAPEAQAQAAAMARSYSNSSAYSNSSRYSTDGEADGGPTGDNAVNAVHEANVKELQDMGFDRASAEAALRQSNDVVRVAVNILLGEGPSSPPPRAAPPPRSTTAAVYTYNSNPYADVVPMVPHITNAVPVEVPARAPVRESRHGSTGGRALKSGWEERKDAKSGRFYYVNHSTKSTSWQHPGWAW</sequence>
<dbReference type="SMART" id="SM00456">
    <property type="entry name" value="WW"/>
    <property type="match status" value="1"/>
</dbReference>
<feature type="domain" description="C2" evidence="2">
    <location>
        <begin position="1"/>
        <end position="103"/>
    </location>
</feature>
<dbReference type="PROSITE" id="PS50020">
    <property type="entry name" value="WW_DOMAIN_2"/>
    <property type="match status" value="1"/>
</dbReference>
<dbReference type="InterPro" id="IPR036020">
    <property type="entry name" value="WW_dom_sf"/>
</dbReference>
<dbReference type="PANTHER" id="PTHR47052">
    <property type="entry name" value="CONSERVED SERINE PROLINE-RICH PROTEIN (AFU_ORTHOLOGUE AFUA_2G01790)"/>
    <property type="match status" value="1"/>
</dbReference>
<dbReference type="InterPro" id="IPR052981">
    <property type="entry name" value="Ingression_C2_domain"/>
</dbReference>
<dbReference type="SMART" id="SM00239">
    <property type="entry name" value="C2"/>
    <property type="match status" value="1"/>
</dbReference>
<dbReference type="CDD" id="cd00201">
    <property type="entry name" value="WW"/>
    <property type="match status" value="1"/>
</dbReference>
<dbReference type="EMBL" id="BRXZ01000231">
    <property type="protein sequence ID" value="GMI07881.1"/>
    <property type="molecule type" value="Genomic_DNA"/>
</dbReference>
<dbReference type="InterPro" id="IPR001202">
    <property type="entry name" value="WW_dom"/>
</dbReference>
<dbReference type="SUPFAM" id="SSF46934">
    <property type="entry name" value="UBA-like"/>
    <property type="match status" value="1"/>
</dbReference>
<evidence type="ECO:0000313" key="6">
    <source>
        <dbReference type="Proteomes" id="UP001165082"/>
    </source>
</evidence>
<evidence type="ECO:0000313" key="5">
    <source>
        <dbReference type="EMBL" id="GMI07881.1"/>
    </source>
</evidence>
<feature type="compositionally biased region" description="Pro residues" evidence="1">
    <location>
        <begin position="200"/>
        <end position="215"/>
    </location>
</feature>
<dbReference type="PANTHER" id="PTHR47052:SF3">
    <property type="entry name" value="INGRESSION PROTEIN 1"/>
    <property type="match status" value="1"/>
</dbReference>
<dbReference type="InterPro" id="IPR015940">
    <property type="entry name" value="UBA"/>
</dbReference>
<dbReference type="Pfam" id="PF00168">
    <property type="entry name" value="C2"/>
    <property type="match status" value="1"/>
</dbReference>
<dbReference type="Gene3D" id="2.60.40.150">
    <property type="entry name" value="C2 domain"/>
    <property type="match status" value="1"/>
</dbReference>
<evidence type="ECO:0000256" key="1">
    <source>
        <dbReference type="SAM" id="MobiDB-lite"/>
    </source>
</evidence>
<dbReference type="Pfam" id="PF00397">
    <property type="entry name" value="WW"/>
    <property type="match status" value="1"/>
</dbReference>
<dbReference type="InterPro" id="IPR009060">
    <property type="entry name" value="UBA-like_sf"/>
</dbReference>
<dbReference type="InterPro" id="IPR035892">
    <property type="entry name" value="C2_domain_sf"/>
</dbReference>
<evidence type="ECO:0000259" key="3">
    <source>
        <dbReference type="PROSITE" id="PS50020"/>
    </source>
</evidence>
<dbReference type="PROSITE" id="PS50030">
    <property type="entry name" value="UBA"/>
    <property type="match status" value="1"/>
</dbReference>
<dbReference type="PROSITE" id="PS50004">
    <property type="entry name" value="C2"/>
    <property type="match status" value="1"/>
</dbReference>
<dbReference type="AlphaFoldDB" id="A0A9W7CKG0"/>
<evidence type="ECO:0000259" key="4">
    <source>
        <dbReference type="PROSITE" id="PS50030"/>
    </source>
</evidence>
<feature type="domain" description="UBA" evidence="4">
    <location>
        <begin position="281"/>
        <end position="321"/>
    </location>
</feature>
<name>A0A9W7CKG0_9STRA</name>
<dbReference type="OrthoDB" id="419768at2759"/>
<dbReference type="InterPro" id="IPR000008">
    <property type="entry name" value="C2_dom"/>
</dbReference>
<dbReference type="Gene3D" id="1.10.8.10">
    <property type="entry name" value="DNA helicase RuvA subunit, C-terminal domain"/>
    <property type="match status" value="1"/>
</dbReference>
<evidence type="ECO:0000259" key="2">
    <source>
        <dbReference type="PROSITE" id="PS50004"/>
    </source>
</evidence>
<dbReference type="Gene3D" id="2.20.70.10">
    <property type="match status" value="1"/>
</dbReference>
<organism evidence="5 6">
    <name type="scientific">Triparma retinervis</name>
    <dbReference type="NCBI Taxonomy" id="2557542"/>
    <lineage>
        <taxon>Eukaryota</taxon>
        <taxon>Sar</taxon>
        <taxon>Stramenopiles</taxon>
        <taxon>Ochrophyta</taxon>
        <taxon>Bolidophyceae</taxon>
        <taxon>Parmales</taxon>
        <taxon>Triparmaceae</taxon>
        <taxon>Triparma</taxon>
    </lineage>
</organism>